<accession>A0A8T2AFJ8</accession>
<comment type="caution">
    <text evidence="4">The sequence shown here is derived from an EMBL/GenBank/DDBJ whole genome shotgun (WGS) entry which is preliminary data.</text>
</comment>
<feature type="region of interest" description="Disordered" evidence="2">
    <location>
        <begin position="158"/>
        <end position="180"/>
    </location>
</feature>
<evidence type="ECO:0000256" key="2">
    <source>
        <dbReference type="SAM" id="MobiDB-lite"/>
    </source>
</evidence>
<dbReference type="PANTHER" id="PTHR45625">
    <property type="entry name" value="PEPTIDYL-PROLYL CIS-TRANS ISOMERASE-RELATED"/>
    <property type="match status" value="1"/>
</dbReference>
<dbReference type="PROSITE" id="PS00170">
    <property type="entry name" value="CSA_PPIASE_1"/>
    <property type="match status" value="1"/>
</dbReference>
<dbReference type="GO" id="GO:0006457">
    <property type="term" value="P:protein folding"/>
    <property type="evidence" value="ECO:0007669"/>
    <property type="project" value="InterPro"/>
</dbReference>
<evidence type="ECO:0000313" key="5">
    <source>
        <dbReference type="Proteomes" id="UP000694251"/>
    </source>
</evidence>
<feature type="domain" description="PPIase cyclophilin-type" evidence="3">
    <location>
        <begin position="277"/>
        <end position="415"/>
    </location>
</feature>
<evidence type="ECO:0000256" key="1">
    <source>
        <dbReference type="ARBA" id="ARBA00000971"/>
    </source>
</evidence>
<dbReference type="CDD" id="cd01928">
    <property type="entry name" value="Cyclophilin_PPIL3_like"/>
    <property type="match status" value="1"/>
</dbReference>
<organism evidence="4 5">
    <name type="scientific">Arabidopsis suecica</name>
    <name type="common">Swedish thale-cress</name>
    <name type="synonym">Cardaminopsis suecica</name>
    <dbReference type="NCBI Taxonomy" id="45249"/>
    <lineage>
        <taxon>Eukaryota</taxon>
        <taxon>Viridiplantae</taxon>
        <taxon>Streptophyta</taxon>
        <taxon>Embryophyta</taxon>
        <taxon>Tracheophyta</taxon>
        <taxon>Spermatophyta</taxon>
        <taxon>Magnoliopsida</taxon>
        <taxon>eudicotyledons</taxon>
        <taxon>Gunneridae</taxon>
        <taxon>Pentapetalae</taxon>
        <taxon>rosids</taxon>
        <taxon>malvids</taxon>
        <taxon>Brassicales</taxon>
        <taxon>Brassicaceae</taxon>
        <taxon>Camelineae</taxon>
        <taxon>Arabidopsis</taxon>
    </lineage>
</organism>
<keyword evidence="4" id="KW-0413">Isomerase</keyword>
<dbReference type="PROSITE" id="PS50072">
    <property type="entry name" value="CSA_PPIASE_2"/>
    <property type="match status" value="1"/>
</dbReference>
<dbReference type="Pfam" id="PF00160">
    <property type="entry name" value="Pro_isomerase"/>
    <property type="match status" value="1"/>
</dbReference>
<comment type="catalytic activity">
    <reaction evidence="1">
        <text>[protein]-peptidylproline (omega=180) = [protein]-peptidylproline (omega=0)</text>
        <dbReference type="Rhea" id="RHEA:16237"/>
        <dbReference type="Rhea" id="RHEA-COMP:10747"/>
        <dbReference type="Rhea" id="RHEA-COMP:10748"/>
        <dbReference type="ChEBI" id="CHEBI:83833"/>
        <dbReference type="ChEBI" id="CHEBI:83834"/>
        <dbReference type="EC" id="5.2.1.8"/>
    </reaction>
</comment>
<dbReference type="InterPro" id="IPR020892">
    <property type="entry name" value="Cyclophilin-type_PPIase_CS"/>
</dbReference>
<keyword evidence="5" id="KW-1185">Reference proteome</keyword>
<name>A0A8T2AFJ8_ARASU</name>
<reference evidence="4 5" key="1">
    <citation type="submission" date="2020-12" db="EMBL/GenBank/DDBJ databases">
        <title>Concerted genomic and epigenomic changes stabilize Arabidopsis allopolyploids.</title>
        <authorList>
            <person name="Chen Z."/>
        </authorList>
    </citation>
    <scope>NUCLEOTIDE SEQUENCE [LARGE SCALE GENOMIC DNA]</scope>
    <source>
        <strain evidence="4">As9502</strain>
        <tissue evidence="4">Leaf</tissue>
    </source>
</reference>
<dbReference type="EMBL" id="JAEFBJ010000009">
    <property type="protein sequence ID" value="KAG7571794.1"/>
    <property type="molecule type" value="Genomic_DNA"/>
</dbReference>
<dbReference type="InterPro" id="IPR044666">
    <property type="entry name" value="Cyclophilin_A-like"/>
</dbReference>
<dbReference type="AlphaFoldDB" id="A0A8T2AFJ8"/>
<evidence type="ECO:0000259" key="3">
    <source>
        <dbReference type="PROSITE" id="PS50072"/>
    </source>
</evidence>
<gene>
    <name evidence="4" type="ORF">ISN44_As09g002060</name>
</gene>
<dbReference type="InterPro" id="IPR002130">
    <property type="entry name" value="Cyclophilin-type_PPIase_dom"/>
</dbReference>
<dbReference type="Proteomes" id="UP000694251">
    <property type="component" value="Chromosome 9"/>
</dbReference>
<sequence length="445" mass="48823">MEKAIIDYATDEEDSVPVIHEPSLNPDTPLIYGPSLNPDTPVIYGPSLNPHTPVIYGPSLNPDTPVMHGLSLNPDTPVMHEPSLNRDRTPYPSTKKPVLGHYHFSGKAYSIMVAMNYEGKGGLGVSGQGVEEAFQPQERSIKRSGLGFMGLDSIIPQRSSPCSAPENPPAVVEPPVASQEDPAPNAFVLAAEPPSNSMNEVERQNFWNYINDLTADQSRLKGDDTTSVAVSVVEPEDTSVAISVVEPSCCTKKKRKNRRRKKKNIKAKDDEDKKDQLEALLTFHTSLGDLKCYIFCDKAPTTSENFISLCASGYYDGTIFHRNIKGFIIQGGDPTGTGKGGTSIWGGKFKDEIHPLLTHNVRGILSMANSGPNSNGSQFFFTYSRQSHLNGSNTVFGRIKDGFEVLEMMEQAQTEIKLRSVTIHAGCHLWLTGRESLRTQEESNQ</sequence>
<evidence type="ECO:0000313" key="4">
    <source>
        <dbReference type="EMBL" id="KAG7571794.1"/>
    </source>
</evidence>
<dbReference type="PANTHER" id="PTHR45625:SF2">
    <property type="entry name" value="PEPTIDYL-PROLYL CIS-TRANS ISOMERASE-LIKE 3"/>
    <property type="match status" value="1"/>
</dbReference>
<dbReference type="GO" id="GO:0003755">
    <property type="term" value="F:peptidyl-prolyl cis-trans isomerase activity"/>
    <property type="evidence" value="ECO:0007669"/>
    <property type="project" value="UniProtKB-EC"/>
</dbReference>
<dbReference type="GO" id="GO:0071013">
    <property type="term" value="C:catalytic step 2 spliceosome"/>
    <property type="evidence" value="ECO:0007669"/>
    <property type="project" value="TreeGrafter"/>
</dbReference>
<proteinExistence type="predicted"/>
<protein>
    <submittedName>
        <fullName evidence="4">Cyclophilin-type peptidyl-prolyl cis-trans isomerase domain</fullName>
    </submittedName>
</protein>
<dbReference type="OrthoDB" id="271386at2759"/>